<protein>
    <submittedName>
        <fullName evidence="1">Uncharacterized protein</fullName>
    </submittedName>
</protein>
<name>A0ACB8D5I6_DERSI</name>
<dbReference type="Proteomes" id="UP000821865">
    <property type="component" value="Chromosome 3"/>
</dbReference>
<organism evidence="1 2">
    <name type="scientific">Dermacentor silvarum</name>
    <name type="common">Tick</name>
    <dbReference type="NCBI Taxonomy" id="543639"/>
    <lineage>
        <taxon>Eukaryota</taxon>
        <taxon>Metazoa</taxon>
        <taxon>Ecdysozoa</taxon>
        <taxon>Arthropoda</taxon>
        <taxon>Chelicerata</taxon>
        <taxon>Arachnida</taxon>
        <taxon>Acari</taxon>
        <taxon>Parasitiformes</taxon>
        <taxon>Ixodida</taxon>
        <taxon>Ixodoidea</taxon>
        <taxon>Ixodidae</taxon>
        <taxon>Rhipicephalinae</taxon>
        <taxon>Dermacentor</taxon>
    </lineage>
</organism>
<proteinExistence type="predicted"/>
<keyword evidence="2" id="KW-1185">Reference proteome</keyword>
<evidence type="ECO:0000313" key="1">
    <source>
        <dbReference type="EMBL" id="KAH7959649.1"/>
    </source>
</evidence>
<accession>A0ACB8D5I6</accession>
<comment type="caution">
    <text evidence="1">The sequence shown here is derived from an EMBL/GenBank/DDBJ whole genome shotgun (WGS) entry which is preliminary data.</text>
</comment>
<dbReference type="EMBL" id="CM023472">
    <property type="protein sequence ID" value="KAH7959649.1"/>
    <property type="molecule type" value="Genomic_DNA"/>
</dbReference>
<evidence type="ECO:0000313" key="2">
    <source>
        <dbReference type="Proteomes" id="UP000821865"/>
    </source>
</evidence>
<reference evidence="1" key="1">
    <citation type="submission" date="2020-05" db="EMBL/GenBank/DDBJ databases">
        <title>Large-scale comparative analyses of tick genomes elucidate their genetic diversity and vector capacities.</title>
        <authorList>
            <person name="Jia N."/>
            <person name="Wang J."/>
            <person name="Shi W."/>
            <person name="Du L."/>
            <person name="Sun Y."/>
            <person name="Zhan W."/>
            <person name="Jiang J."/>
            <person name="Wang Q."/>
            <person name="Zhang B."/>
            <person name="Ji P."/>
            <person name="Sakyi L.B."/>
            <person name="Cui X."/>
            <person name="Yuan T."/>
            <person name="Jiang B."/>
            <person name="Yang W."/>
            <person name="Lam T.T.-Y."/>
            <person name="Chang Q."/>
            <person name="Ding S."/>
            <person name="Wang X."/>
            <person name="Zhu J."/>
            <person name="Ruan X."/>
            <person name="Zhao L."/>
            <person name="Wei J."/>
            <person name="Que T."/>
            <person name="Du C."/>
            <person name="Cheng J."/>
            <person name="Dai P."/>
            <person name="Han X."/>
            <person name="Huang E."/>
            <person name="Gao Y."/>
            <person name="Liu J."/>
            <person name="Shao H."/>
            <person name="Ye R."/>
            <person name="Li L."/>
            <person name="Wei W."/>
            <person name="Wang X."/>
            <person name="Wang C."/>
            <person name="Yang T."/>
            <person name="Huo Q."/>
            <person name="Li W."/>
            <person name="Guo W."/>
            <person name="Chen H."/>
            <person name="Zhou L."/>
            <person name="Ni X."/>
            <person name="Tian J."/>
            <person name="Zhou Y."/>
            <person name="Sheng Y."/>
            <person name="Liu T."/>
            <person name="Pan Y."/>
            <person name="Xia L."/>
            <person name="Li J."/>
            <person name="Zhao F."/>
            <person name="Cao W."/>
        </authorList>
    </citation>
    <scope>NUCLEOTIDE SEQUENCE</scope>
    <source>
        <strain evidence="1">Dsil-2018</strain>
    </source>
</reference>
<sequence>MAERIMRLEQRILALEARQSRRPKKAAHQALPDLPDSLGSPEPHLVRASPPLNNQDGSSSTYMQFALRAQTEMTSRRPYRQIIDGVPRCAFLKPDIFRKNLSFRAADGDLIQSTYVKCGTHYVHYITQLILKRGKPVKTYQEFTSNTRLLEYMDSTDWKSALPLRLFFTHLPLRRDTMNPKAKYVYVARNPWDAAVSLFRMVTDMSIYRFQDGTFEEFLGPFMEGDLGYGNYFDHVASGYALKDEPNVFFVTYEELKEYTRNTVLKLAHFLGESYSRALEEDEEFLEKVLEWSKPENMRKVIVFDLAQNPTSEWHDFFVRNNVSSKCGFLGDKTKYSLVKEAKIGSWRDYFTPSQLTCFEKKIHDQGHKASFMELWKDIREEAITLSSGRA</sequence>
<gene>
    <name evidence="1" type="ORF">HPB49_012763</name>
</gene>